<dbReference type="STRING" id="87626.PTD2_05885"/>
<feature type="transmembrane region" description="Helical" evidence="1">
    <location>
        <begin position="46"/>
        <end position="65"/>
    </location>
</feature>
<evidence type="ECO:0000313" key="3">
    <source>
        <dbReference type="Proteomes" id="UP000006201"/>
    </source>
</evidence>
<keyword evidence="1" id="KW-1133">Transmembrane helix</keyword>
<keyword evidence="1" id="KW-0472">Membrane</keyword>
<feature type="transmembrane region" description="Helical" evidence="1">
    <location>
        <begin position="115"/>
        <end position="133"/>
    </location>
</feature>
<name>A4CDY5_9GAMM</name>
<evidence type="ECO:0000256" key="1">
    <source>
        <dbReference type="SAM" id="Phobius"/>
    </source>
</evidence>
<feature type="transmembrane region" description="Helical" evidence="1">
    <location>
        <begin position="20"/>
        <end position="40"/>
    </location>
</feature>
<dbReference type="AlphaFoldDB" id="A4CDY5"/>
<feature type="transmembrane region" description="Helical" evidence="1">
    <location>
        <begin position="85"/>
        <end position="103"/>
    </location>
</feature>
<accession>A4CDY5</accession>
<comment type="caution">
    <text evidence="2">The sequence shown here is derived from an EMBL/GenBank/DDBJ whole genome shotgun (WGS) entry which is preliminary data.</text>
</comment>
<dbReference type="RefSeq" id="WP_009839040.1">
    <property type="nucleotide sequence ID" value="NZ_AAOH01000007.1"/>
</dbReference>
<dbReference type="HOGENOM" id="CLU_1873871_0_0_6"/>
<sequence length="144" mass="16029">MNANSEMSWQQKNKYNTVSLAKWTLAWVLSLALVSFGPKFLWQETVIISVIALLVNIAIGIGMILANKRQLLGLDEMQQKLQLNAMAITLGSVLVMGIAYETMSNSHIVAFDAKISHLVIFMGLTYLVSTFILQKKYGCDEGEE</sequence>
<dbReference type="OrthoDB" id="1551090at2"/>
<gene>
    <name evidence="2" type="ORF">PTD2_05885</name>
</gene>
<keyword evidence="1" id="KW-0812">Transmembrane</keyword>
<dbReference type="eggNOG" id="ENOG5032RR8">
    <property type="taxonomic scope" value="Bacteria"/>
</dbReference>
<dbReference type="EMBL" id="AAOH01000007">
    <property type="protein sequence ID" value="EAR27177.1"/>
    <property type="molecule type" value="Genomic_DNA"/>
</dbReference>
<protein>
    <submittedName>
        <fullName evidence="2">Uncharacterized protein</fullName>
    </submittedName>
</protein>
<organism evidence="2 3">
    <name type="scientific">Pseudoalteromonas tunicata D2</name>
    <dbReference type="NCBI Taxonomy" id="87626"/>
    <lineage>
        <taxon>Bacteria</taxon>
        <taxon>Pseudomonadati</taxon>
        <taxon>Pseudomonadota</taxon>
        <taxon>Gammaproteobacteria</taxon>
        <taxon>Alteromonadales</taxon>
        <taxon>Pseudoalteromonadaceae</taxon>
        <taxon>Pseudoalteromonas</taxon>
    </lineage>
</organism>
<evidence type="ECO:0000313" key="2">
    <source>
        <dbReference type="EMBL" id="EAR27177.1"/>
    </source>
</evidence>
<reference evidence="2 3" key="1">
    <citation type="submission" date="2006-02" db="EMBL/GenBank/DDBJ databases">
        <authorList>
            <person name="Moran M.A."/>
            <person name="Kjelleberg S."/>
            <person name="Egan S."/>
            <person name="Saunders N."/>
            <person name="Thomas T."/>
            <person name="Ferriera S."/>
            <person name="Johnson J."/>
            <person name="Kravitz S."/>
            <person name="Halpern A."/>
            <person name="Remington K."/>
            <person name="Beeson K."/>
            <person name="Tran B."/>
            <person name="Rogers Y.-H."/>
            <person name="Friedman R."/>
            <person name="Venter J.C."/>
        </authorList>
    </citation>
    <scope>NUCLEOTIDE SEQUENCE [LARGE SCALE GENOMIC DNA]</scope>
    <source>
        <strain evidence="2 3">D2</strain>
    </source>
</reference>
<proteinExistence type="predicted"/>
<keyword evidence="3" id="KW-1185">Reference proteome</keyword>
<dbReference type="Proteomes" id="UP000006201">
    <property type="component" value="Unassembled WGS sequence"/>
</dbReference>